<sequence length="147" mass="16358">MSCRQPSLVSRLVARAGRLGRRCITLGEQLRIDSAADPREESGNSVCTVDTAASQNEIQTALVDPGTGPTSRNELLEYGYTPEEYVRVVLEQHDGRFKQRRLVEEYGWSSSTVSRLLTDLEKRGVVDRYRLGREKVVCSPDTAPSAD</sequence>
<dbReference type="OrthoDB" id="187031at2157"/>
<comment type="caution">
    <text evidence="2">The sequence shown here is derived from an EMBL/GenBank/DDBJ whole genome shotgun (WGS) entry which is preliminary data.</text>
</comment>
<dbReference type="Gene3D" id="1.10.10.10">
    <property type="entry name" value="Winged helix-like DNA-binding domain superfamily/Winged helix DNA-binding domain"/>
    <property type="match status" value="1"/>
</dbReference>
<dbReference type="InterPro" id="IPR036388">
    <property type="entry name" value="WH-like_DNA-bd_sf"/>
</dbReference>
<dbReference type="EMBL" id="PHNJ01000024">
    <property type="protein sequence ID" value="TYL36033.1"/>
    <property type="molecule type" value="Genomic_DNA"/>
</dbReference>
<dbReference type="RefSeq" id="WP_148860618.1">
    <property type="nucleotide sequence ID" value="NZ_PHNJ01000024.1"/>
</dbReference>
<accession>A0A8J8Q097</accession>
<gene>
    <name evidence="2" type="ORF">CV102_24605</name>
</gene>
<evidence type="ECO:0000313" key="2">
    <source>
        <dbReference type="EMBL" id="TYL36033.1"/>
    </source>
</evidence>
<name>A0A8J8Q097_9EURY</name>
<dbReference type="InterPro" id="IPR055767">
    <property type="entry name" value="DUF7343"/>
</dbReference>
<dbReference type="SUPFAM" id="SSF46785">
    <property type="entry name" value="Winged helix' DNA-binding domain"/>
    <property type="match status" value="1"/>
</dbReference>
<evidence type="ECO:0000313" key="3">
    <source>
        <dbReference type="Proteomes" id="UP000766904"/>
    </source>
</evidence>
<dbReference type="InterPro" id="IPR036390">
    <property type="entry name" value="WH_DNA-bd_sf"/>
</dbReference>
<organism evidence="2 3">
    <name type="scientific">Natronococcus pandeyae</name>
    <dbReference type="NCBI Taxonomy" id="2055836"/>
    <lineage>
        <taxon>Archaea</taxon>
        <taxon>Methanobacteriati</taxon>
        <taxon>Methanobacteriota</taxon>
        <taxon>Stenosarchaea group</taxon>
        <taxon>Halobacteria</taxon>
        <taxon>Halobacteriales</taxon>
        <taxon>Natrialbaceae</taxon>
        <taxon>Natronococcus</taxon>
    </lineage>
</organism>
<dbReference type="Pfam" id="PF24034">
    <property type="entry name" value="DUF7343"/>
    <property type="match status" value="1"/>
</dbReference>
<feature type="domain" description="DUF7343" evidence="1">
    <location>
        <begin position="81"/>
        <end position="139"/>
    </location>
</feature>
<reference evidence="2" key="1">
    <citation type="submission" date="2017-11" db="EMBL/GenBank/DDBJ databases">
        <authorList>
            <person name="Kajale S.C."/>
            <person name="Sharma A."/>
        </authorList>
    </citation>
    <scope>NUCLEOTIDE SEQUENCE</scope>
    <source>
        <strain evidence="2">LS1_42</strain>
    </source>
</reference>
<dbReference type="Proteomes" id="UP000766904">
    <property type="component" value="Unassembled WGS sequence"/>
</dbReference>
<dbReference type="AlphaFoldDB" id="A0A8J8Q097"/>
<proteinExistence type="predicted"/>
<protein>
    <submittedName>
        <fullName evidence="2">MarR family transcriptional regulator</fullName>
    </submittedName>
</protein>
<keyword evidence="3" id="KW-1185">Reference proteome</keyword>
<evidence type="ECO:0000259" key="1">
    <source>
        <dbReference type="Pfam" id="PF24034"/>
    </source>
</evidence>